<evidence type="ECO:0000259" key="3">
    <source>
        <dbReference type="Pfam" id="PF03061"/>
    </source>
</evidence>
<gene>
    <name evidence="4" type="ORF">RM540_02970</name>
</gene>
<dbReference type="SUPFAM" id="SSF54637">
    <property type="entry name" value="Thioesterase/thiol ester dehydrase-isomerase"/>
    <property type="match status" value="1"/>
</dbReference>
<dbReference type="PANTHER" id="PTHR21660">
    <property type="entry name" value="THIOESTERASE SUPERFAMILY MEMBER-RELATED"/>
    <property type="match status" value="1"/>
</dbReference>
<reference evidence="4 5" key="1">
    <citation type="submission" date="2023-09" db="EMBL/GenBank/DDBJ databases">
        <authorList>
            <person name="Rey-Velasco X."/>
        </authorList>
    </citation>
    <scope>NUCLEOTIDE SEQUENCE [LARGE SCALE GENOMIC DNA]</scope>
    <source>
        <strain evidence="4 5">F394</strain>
    </source>
</reference>
<dbReference type="PANTHER" id="PTHR21660:SF1">
    <property type="entry name" value="ACYL-COENZYME A THIOESTERASE 13"/>
    <property type="match status" value="1"/>
</dbReference>
<comment type="similarity">
    <text evidence="1">Belongs to the thioesterase PaaI family.</text>
</comment>
<dbReference type="EMBL" id="JAVRHT010000004">
    <property type="protein sequence ID" value="MDT0630698.1"/>
    <property type="molecule type" value="Genomic_DNA"/>
</dbReference>
<name>A0ABU3BN45_9BACT</name>
<accession>A0ABU3BN45</accession>
<dbReference type="CDD" id="cd03443">
    <property type="entry name" value="PaaI_thioesterase"/>
    <property type="match status" value="1"/>
</dbReference>
<comment type="caution">
    <text evidence="4">The sequence shown here is derived from an EMBL/GenBank/DDBJ whole genome shotgun (WGS) entry which is preliminary data.</text>
</comment>
<evidence type="ECO:0000313" key="5">
    <source>
        <dbReference type="Proteomes" id="UP001267426"/>
    </source>
</evidence>
<evidence type="ECO:0000256" key="1">
    <source>
        <dbReference type="ARBA" id="ARBA00008324"/>
    </source>
</evidence>
<protein>
    <submittedName>
        <fullName evidence="4">PaaI family thioesterase</fullName>
        <ecNumber evidence="4">3.1.2.-</ecNumber>
    </submittedName>
</protein>
<feature type="domain" description="Thioesterase" evidence="3">
    <location>
        <begin position="69"/>
        <end position="144"/>
    </location>
</feature>
<dbReference type="Proteomes" id="UP001267426">
    <property type="component" value="Unassembled WGS sequence"/>
</dbReference>
<dbReference type="RefSeq" id="WP_311661982.1">
    <property type="nucleotide sequence ID" value="NZ_JAVRHT010000004.1"/>
</dbReference>
<keyword evidence="2 4" id="KW-0378">Hydrolase</keyword>
<dbReference type="InterPro" id="IPR006683">
    <property type="entry name" value="Thioestr_dom"/>
</dbReference>
<proteinExistence type="inferred from homology"/>
<dbReference type="InterPro" id="IPR039298">
    <property type="entry name" value="ACOT13"/>
</dbReference>
<evidence type="ECO:0000256" key="2">
    <source>
        <dbReference type="ARBA" id="ARBA00022801"/>
    </source>
</evidence>
<dbReference type="InterPro" id="IPR029069">
    <property type="entry name" value="HotDog_dom_sf"/>
</dbReference>
<dbReference type="Gene3D" id="3.10.129.10">
    <property type="entry name" value="Hotdog Thioesterase"/>
    <property type="match status" value="1"/>
</dbReference>
<evidence type="ECO:0000313" key="4">
    <source>
        <dbReference type="EMBL" id="MDT0630698.1"/>
    </source>
</evidence>
<dbReference type="Pfam" id="PF03061">
    <property type="entry name" value="4HBT"/>
    <property type="match status" value="1"/>
</dbReference>
<dbReference type="GO" id="GO:0016787">
    <property type="term" value="F:hydrolase activity"/>
    <property type="evidence" value="ECO:0007669"/>
    <property type="project" value="UniProtKB-KW"/>
</dbReference>
<sequence length="157" mass="16541">MSVPPAIDTQKLLDAMKGGGAAGLKVPPPVFEDMEAEVRDYRPGDAERDGVGASMRTRFPVLERYQNPMGVMQGGIVAAAVDNVVGPLSYLVAPPSVTAQLSMTYLAPAAPGTEYVEVEARLVSRAGRQLVFDATVTAPDGTEIAVGRLTNTIVRRG</sequence>
<organism evidence="4 5">
    <name type="scientific">Rubrivirga litoralis</name>
    <dbReference type="NCBI Taxonomy" id="3075598"/>
    <lineage>
        <taxon>Bacteria</taxon>
        <taxon>Pseudomonadati</taxon>
        <taxon>Rhodothermota</taxon>
        <taxon>Rhodothermia</taxon>
        <taxon>Rhodothermales</taxon>
        <taxon>Rubricoccaceae</taxon>
        <taxon>Rubrivirga</taxon>
    </lineage>
</organism>
<dbReference type="EC" id="3.1.2.-" evidence="4"/>
<keyword evidence="5" id="KW-1185">Reference proteome</keyword>